<accession>A0A0E9SBX8</accession>
<proteinExistence type="predicted"/>
<reference evidence="1" key="2">
    <citation type="journal article" date="2015" name="Fish Shellfish Immunol.">
        <title>Early steps in the European eel (Anguilla anguilla)-Vibrio vulnificus interaction in the gills: Role of the RtxA13 toxin.</title>
        <authorList>
            <person name="Callol A."/>
            <person name="Pajuelo D."/>
            <person name="Ebbesson L."/>
            <person name="Teles M."/>
            <person name="MacKenzie S."/>
            <person name="Amaro C."/>
        </authorList>
    </citation>
    <scope>NUCLEOTIDE SEQUENCE</scope>
</reference>
<dbReference type="EMBL" id="GBXM01069688">
    <property type="protein sequence ID" value="JAH38889.1"/>
    <property type="molecule type" value="Transcribed_RNA"/>
</dbReference>
<dbReference type="AlphaFoldDB" id="A0A0E9SBX8"/>
<protein>
    <submittedName>
        <fullName evidence="1">Uncharacterized protein</fullName>
    </submittedName>
</protein>
<evidence type="ECO:0000313" key="1">
    <source>
        <dbReference type="EMBL" id="JAH38889.1"/>
    </source>
</evidence>
<reference evidence="1" key="1">
    <citation type="submission" date="2014-11" db="EMBL/GenBank/DDBJ databases">
        <authorList>
            <person name="Amaro Gonzalez C."/>
        </authorList>
    </citation>
    <scope>NUCLEOTIDE SEQUENCE</scope>
</reference>
<sequence length="44" mass="5413">MLRFLCRSYFRFDVKKVMLMFPRSWYTVPPPLRRLASRDPPLSH</sequence>
<organism evidence="1">
    <name type="scientific">Anguilla anguilla</name>
    <name type="common">European freshwater eel</name>
    <name type="synonym">Muraena anguilla</name>
    <dbReference type="NCBI Taxonomy" id="7936"/>
    <lineage>
        <taxon>Eukaryota</taxon>
        <taxon>Metazoa</taxon>
        <taxon>Chordata</taxon>
        <taxon>Craniata</taxon>
        <taxon>Vertebrata</taxon>
        <taxon>Euteleostomi</taxon>
        <taxon>Actinopterygii</taxon>
        <taxon>Neopterygii</taxon>
        <taxon>Teleostei</taxon>
        <taxon>Anguilliformes</taxon>
        <taxon>Anguillidae</taxon>
        <taxon>Anguilla</taxon>
    </lineage>
</organism>
<name>A0A0E9SBX8_ANGAN</name>